<accession>A0AAU9G232</accession>
<evidence type="ECO:0000256" key="1">
    <source>
        <dbReference type="SAM" id="Phobius"/>
    </source>
</evidence>
<proteinExistence type="predicted"/>
<dbReference type="EMBL" id="AP029266">
    <property type="protein sequence ID" value="BFG02492.1"/>
    <property type="molecule type" value="Genomic_DNA"/>
</dbReference>
<reference evidence="2 3" key="1">
    <citation type="submission" date="2024-02" db="EMBL/GenBank/DDBJ databases">
        <title>A chromosome-level genome assembly of Drosophila madeirensis, a fruit fly species endemic to Madeira island.</title>
        <authorList>
            <person name="Tomihara K."/>
            <person name="Llopart A."/>
            <person name="Yamamoto D."/>
        </authorList>
    </citation>
    <scope>NUCLEOTIDE SEQUENCE [LARGE SCALE GENOMIC DNA]</scope>
    <source>
        <strain evidence="2 3">RF1</strain>
    </source>
</reference>
<organism evidence="2 3">
    <name type="scientific">Drosophila madeirensis</name>
    <name type="common">Fruit fly</name>
    <dbReference type="NCBI Taxonomy" id="30013"/>
    <lineage>
        <taxon>Eukaryota</taxon>
        <taxon>Metazoa</taxon>
        <taxon>Ecdysozoa</taxon>
        <taxon>Arthropoda</taxon>
        <taxon>Hexapoda</taxon>
        <taxon>Insecta</taxon>
        <taxon>Pterygota</taxon>
        <taxon>Neoptera</taxon>
        <taxon>Endopterygota</taxon>
        <taxon>Diptera</taxon>
        <taxon>Brachycera</taxon>
        <taxon>Muscomorpha</taxon>
        <taxon>Ephydroidea</taxon>
        <taxon>Drosophilidae</taxon>
        <taxon>Drosophila</taxon>
        <taxon>Sophophora</taxon>
    </lineage>
</organism>
<keyword evidence="3" id="KW-1185">Reference proteome</keyword>
<evidence type="ECO:0000313" key="3">
    <source>
        <dbReference type="Proteomes" id="UP001500889"/>
    </source>
</evidence>
<keyword evidence="1" id="KW-0472">Membrane</keyword>
<feature type="transmembrane region" description="Helical" evidence="1">
    <location>
        <begin position="104"/>
        <end position="128"/>
    </location>
</feature>
<protein>
    <submittedName>
        <fullName evidence="2">Uncharacterized protein</fullName>
    </submittedName>
</protein>
<sequence>MPYKRRAATPNGSQEAIDGVPSARKRVPSYRIYGKNRLFPLKKRSKAEQHALATIRKQLNTEFKDEVEETALSMVAVENLLANSEPQLQIERPPAHWMRKCCKYFLNLVLLLLLLNVIVFGYIFYLWINNEDMWEKRFENKMESANMPLKLLFRVLRWVDGPAIF</sequence>
<dbReference type="AlphaFoldDB" id="A0AAU9G232"/>
<dbReference type="Proteomes" id="UP001500889">
    <property type="component" value="Chromosome A"/>
</dbReference>
<name>A0AAU9G232_DROMD</name>
<gene>
    <name evidence="2" type="ORF">DMAD_01983</name>
</gene>
<keyword evidence="1" id="KW-0812">Transmembrane</keyword>
<keyword evidence="1" id="KW-1133">Transmembrane helix</keyword>
<evidence type="ECO:0000313" key="2">
    <source>
        <dbReference type="EMBL" id="BFG02492.1"/>
    </source>
</evidence>